<dbReference type="InterPro" id="IPR043128">
    <property type="entry name" value="Rev_trsase/Diguanyl_cyclase"/>
</dbReference>
<dbReference type="CDD" id="cd12914">
    <property type="entry name" value="PDC1_DGC_like"/>
    <property type="match status" value="1"/>
</dbReference>
<dbReference type="SUPFAM" id="SSF55073">
    <property type="entry name" value="Nucleotide cyclase"/>
    <property type="match status" value="1"/>
</dbReference>
<dbReference type="GO" id="GO:1902201">
    <property type="term" value="P:negative regulation of bacterial-type flagellum-dependent cell motility"/>
    <property type="evidence" value="ECO:0007669"/>
    <property type="project" value="TreeGrafter"/>
</dbReference>
<evidence type="ECO:0000256" key="2">
    <source>
        <dbReference type="ARBA" id="ARBA00004665"/>
    </source>
</evidence>
<evidence type="ECO:0000256" key="1">
    <source>
        <dbReference type="ARBA" id="ARBA00001946"/>
    </source>
</evidence>
<dbReference type="Gene3D" id="3.30.450.20">
    <property type="entry name" value="PAS domain"/>
    <property type="match status" value="2"/>
</dbReference>
<proteinExistence type="predicted"/>
<accession>A0A2L0IGA1</accession>
<protein>
    <recommendedName>
        <fullName evidence="3">diguanylate cyclase</fullName>
        <ecNumber evidence="3">2.7.7.65</ecNumber>
    </recommendedName>
</protein>
<dbReference type="KEGG" id="pgz:C2E15_10870"/>
<evidence type="ECO:0000256" key="3">
    <source>
        <dbReference type="ARBA" id="ARBA00012528"/>
    </source>
</evidence>
<dbReference type="NCBIfam" id="TIGR00254">
    <property type="entry name" value="GGDEF"/>
    <property type="match status" value="1"/>
</dbReference>
<dbReference type="PROSITE" id="PS50887">
    <property type="entry name" value="GGDEF"/>
    <property type="match status" value="1"/>
</dbReference>
<dbReference type="EC" id="2.7.7.65" evidence="3"/>
<keyword evidence="7" id="KW-1185">Reference proteome</keyword>
<evidence type="ECO:0000313" key="6">
    <source>
        <dbReference type="EMBL" id="AUX93530.1"/>
    </source>
</evidence>
<evidence type="ECO:0000259" key="5">
    <source>
        <dbReference type="PROSITE" id="PS50887"/>
    </source>
</evidence>
<dbReference type="AlphaFoldDB" id="A0A2L0IGA1"/>
<dbReference type="Pfam" id="PF22588">
    <property type="entry name" value="dCache_1_like"/>
    <property type="match status" value="1"/>
</dbReference>
<name>A0A2L0IGA1_9GAMM</name>
<comment type="pathway">
    <text evidence="2">Purine metabolism; 3',5'-cyclic di-GMP biosynthesis.</text>
</comment>
<organism evidence="6 7">
    <name type="scientific">Mixta gaviniae</name>
    <dbReference type="NCBI Taxonomy" id="665914"/>
    <lineage>
        <taxon>Bacteria</taxon>
        <taxon>Pseudomonadati</taxon>
        <taxon>Pseudomonadota</taxon>
        <taxon>Gammaproteobacteria</taxon>
        <taxon>Enterobacterales</taxon>
        <taxon>Erwiniaceae</taxon>
        <taxon>Mixta</taxon>
    </lineage>
</organism>
<dbReference type="InterPro" id="IPR050469">
    <property type="entry name" value="Diguanylate_Cyclase"/>
</dbReference>
<dbReference type="InterPro" id="IPR000160">
    <property type="entry name" value="GGDEF_dom"/>
</dbReference>
<dbReference type="Gene3D" id="3.30.70.270">
    <property type="match status" value="1"/>
</dbReference>
<dbReference type="Proteomes" id="UP000238365">
    <property type="component" value="Chromosome"/>
</dbReference>
<dbReference type="InterPro" id="IPR029787">
    <property type="entry name" value="Nucleotide_cyclase"/>
</dbReference>
<dbReference type="EMBL" id="CP026377">
    <property type="protein sequence ID" value="AUX93530.1"/>
    <property type="molecule type" value="Genomic_DNA"/>
</dbReference>
<dbReference type="GO" id="GO:0005886">
    <property type="term" value="C:plasma membrane"/>
    <property type="evidence" value="ECO:0007669"/>
    <property type="project" value="TreeGrafter"/>
</dbReference>
<dbReference type="RefSeq" id="WP_104957380.1">
    <property type="nucleotide sequence ID" value="NZ_CP026377.1"/>
</dbReference>
<comment type="catalytic activity">
    <reaction evidence="4">
        <text>2 GTP = 3',3'-c-di-GMP + 2 diphosphate</text>
        <dbReference type="Rhea" id="RHEA:24898"/>
        <dbReference type="ChEBI" id="CHEBI:33019"/>
        <dbReference type="ChEBI" id="CHEBI:37565"/>
        <dbReference type="ChEBI" id="CHEBI:58805"/>
        <dbReference type="EC" id="2.7.7.65"/>
    </reaction>
</comment>
<dbReference type="GO" id="GO:0043709">
    <property type="term" value="P:cell adhesion involved in single-species biofilm formation"/>
    <property type="evidence" value="ECO:0007669"/>
    <property type="project" value="TreeGrafter"/>
</dbReference>
<comment type="cofactor">
    <cofactor evidence="1">
        <name>Mg(2+)</name>
        <dbReference type="ChEBI" id="CHEBI:18420"/>
    </cofactor>
</comment>
<dbReference type="PANTHER" id="PTHR45138:SF9">
    <property type="entry name" value="DIGUANYLATE CYCLASE DGCM-RELATED"/>
    <property type="match status" value="1"/>
</dbReference>
<dbReference type="CDD" id="cd12915">
    <property type="entry name" value="PDC2_DGC_like"/>
    <property type="match status" value="1"/>
</dbReference>
<evidence type="ECO:0000313" key="7">
    <source>
        <dbReference type="Proteomes" id="UP000238365"/>
    </source>
</evidence>
<dbReference type="GO" id="GO:0052621">
    <property type="term" value="F:diguanylate cyclase activity"/>
    <property type="evidence" value="ECO:0007669"/>
    <property type="project" value="UniProtKB-EC"/>
</dbReference>
<evidence type="ECO:0000256" key="4">
    <source>
        <dbReference type="ARBA" id="ARBA00034247"/>
    </source>
</evidence>
<reference evidence="6 7" key="1">
    <citation type="submission" date="2018-01" db="EMBL/GenBank/DDBJ databases">
        <title>Complete and assembled Genome of Pantoea gaviniae DSM22758T.</title>
        <authorList>
            <person name="Stevens M.J.A."/>
            <person name="Zurfluh K."/>
            <person name="Stephan R."/>
        </authorList>
    </citation>
    <scope>NUCLEOTIDE SEQUENCE [LARGE SCALE GENOMIC DNA]</scope>
    <source>
        <strain evidence="6 7">DSM 22758</strain>
    </source>
</reference>
<dbReference type="SMART" id="SM00267">
    <property type="entry name" value="GGDEF"/>
    <property type="match status" value="1"/>
</dbReference>
<sequence length="496" mass="55244">MAFFLLLTGFAVIAINSWALWVSWEHTLNKSENDARNLSVSLARQAQDAFLQVDITLADAVRQLRQNGPGYAASPAFARQLREQHGKLAQLHGLFIYDKQGNWIVTSGNYIPARASNADREYFVWHRTHSDANAHISHVIRSRSTGELVIPVSVRLNDSKGEFAGVALATVKVEYFRQFYSYYILGERDVLGLILADSTVLYARPLPDSVINKSLSASPLFTTMLKTSASGSATWRSALDGVERIYGYARLDQYPLIVTAGYDRDKIRADWLAANLTDGILNLVLLAMMGIMGWFVLRQVGANVRNQLELTQVRDELTTINHTLQSLALVDGLTGLANRRQFDALLEQELQRSRKSGEPLSLIMVDIDFFKRYNDTYGHVAGDMCLKKVGAVLRGLTHRHIDLVARYGGEEFAIILPFTGAADVRQFAERAVRVVREAGILHEATERAEKVITISAGCCTLIASGQQGEAERVKERADKALYEAKRNGRNRVEASQ</sequence>
<dbReference type="FunFam" id="3.30.70.270:FF:000001">
    <property type="entry name" value="Diguanylate cyclase domain protein"/>
    <property type="match status" value="1"/>
</dbReference>
<gene>
    <name evidence="6" type="ORF">C2E15_10870</name>
</gene>
<dbReference type="InterPro" id="IPR054327">
    <property type="entry name" value="His-kinase-like_sensor"/>
</dbReference>
<dbReference type="PANTHER" id="PTHR45138">
    <property type="entry name" value="REGULATORY COMPONENTS OF SENSORY TRANSDUCTION SYSTEM"/>
    <property type="match status" value="1"/>
</dbReference>
<dbReference type="Pfam" id="PF00990">
    <property type="entry name" value="GGDEF"/>
    <property type="match status" value="1"/>
</dbReference>
<dbReference type="CDD" id="cd01949">
    <property type="entry name" value="GGDEF"/>
    <property type="match status" value="1"/>
</dbReference>
<feature type="domain" description="GGDEF" evidence="5">
    <location>
        <begin position="358"/>
        <end position="496"/>
    </location>
</feature>